<reference evidence="4 5" key="1">
    <citation type="journal article" date="2011" name="Nat. Biotechnol.">
        <title>Comparative genomic analysis of the thermophilic biomass-degrading fungi Myceliophthora thermophila and Thielavia terrestris.</title>
        <authorList>
            <person name="Berka R.M."/>
            <person name="Grigoriev I.V."/>
            <person name="Otillar R."/>
            <person name="Salamov A."/>
            <person name="Grimwood J."/>
            <person name="Reid I."/>
            <person name="Ishmael N."/>
            <person name="John T."/>
            <person name="Darmond C."/>
            <person name="Moisan M.-C."/>
            <person name="Henrissat B."/>
            <person name="Coutinho P.M."/>
            <person name="Lombard V."/>
            <person name="Natvig D.O."/>
            <person name="Lindquist E."/>
            <person name="Schmutz J."/>
            <person name="Lucas S."/>
            <person name="Harris P."/>
            <person name="Powlowski J."/>
            <person name="Bellemare A."/>
            <person name="Taylor D."/>
            <person name="Butler G."/>
            <person name="de Vries R.P."/>
            <person name="Allijn I.E."/>
            <person name="van den Brink J."/>
            <person name="Ushinsky S."/>
            <person name="Storms R."/>
            <person name="Powell A.J."/>
            <person name="Paulsen I.T."/>
            <person name="Elbourne L.D.H."/>
            <person name="Baker S.E."/>
            <person name="Magnuson J."/>
            <person name="LaBoissiere S."/>
            <person name="Clutterbuck A.J."/>
            <person name="Martinez D."/>
            <person name="Wogulis M."/>
            <person name="de Leon A.L."/>
            <person name="Rey M.W."/>
            <person name="Tsang A."/>
        </authorList>
    </citation>
    <scope>NUCLEOTIDE SEQUENCE [LARGE SCALE GENOMIC DNA]</scope>
    <source>
        <strain evidence="5">ATCC 42464 / BCRC 31852 / DSM 1799</strain>
    </source>
</reference>
<dbReference type="SMART" id="SM00320">
    <property type="entry name" value="WD40"/>
    <property type="match status" value="2"/>
</dbReference>
<dbReference type="KEGG" id="mtm:MYCTH_50538"/>
<keyword evidence="1 3" id="KW-0853">WD repeat</keyword>
<organism evidence="4 5">
    <name type="scientific">Thermothelomyces thermophilus (strain ATCC 42464 / BCRC 31852 / DSM 1799)</name>
    <name type="common">Sporotrichum thermophile</name>
    <dbReference type="NCBI Taxonomy" id="573729"/>
    <lineage>
        <taxon>Eukaryota</taxon>
        <taxon>Fungi</taxon>
        <taxon>Dikarya</taxon>
        <taxon>Ascomycota</taxon>
        <taxon>Pezizomycotina</taxon>
        <taxon>Sordariomycetes</taxon>
        <taxon>Sordariomycetidae</taxon>
        <taxon>Sordariales</taxon>
        <taxon>Chaetomiaceae</taxon>
        <taxon>Thermothelomyces</taxon>
    </lineage>
</organism>
<evidence type="ECO:0000313" key="5">
    <source>
        <dbReference type="Proteomes" id="UP000007322"/>
    </source>
</evidence>
<dbReference type="STRING" id="573729.G2QCT5"/>
<evidence type="ECO:0000256" key="1">
    <source>
        <dbReference type="ARBA" id="ARBA00022574"/>
    </source>
</evidence>
<dbReference type="InterPro" id="IPR001680">
    <property type="entry name" value="WD40_rpt"/>
</dbReference>
<dbReference type="PANTHER" id="PTHR19879:SF9">
    <property type="entry name" value="TRANSCRIPTION INITIATION FACTOR TFIID SUBUNIT 5"/>
    <property type="match status" value="1"/>
</dbReference>
<dbReference type="GeneID" id="11509407"/>
<dbReference type="OMA" id="YANCAEF"/>
<dbReference type="InterPro" id="IPR036322">
    <property type="entry name" value="WD40_repeat_dom_sf"/>
</dbReference>
<dbReference type="InterPro" id="IPR015943">
    <property type="entry name" value="WD40/YVTN_repeat-like_dom_sf"/>
</dbReference>
<dbReference type="PROSITE" id="PS50082">
    <property type="entry name" value="WD_REPEATS_2"/>
    <property type="match status" value="2"/>
</dbReference>
<sequence length="72" mass="7453">LKGNSSTVSIVAFSPDSKRLASALDDKTILLWDTTTGTPGKKLTGYRDSVIALAYSPDGSTLASASCEDTVS</sequence>
<proteinExistence type="predicted"/>
<dbReference type="SUPFAM" id="SSF50978">
    <property type="entry name" value="WD40 repeat-like"/>
    <property type="match status" value="1"/>
</dbReference>
<evidence type="ECO:0000256" key="2">
    <source>
        <dbReference type="ARBA" id="ARBA00022737"/>
    </source>
</evidence>
<evidence type="ECO:0000313" key="4">
    <source>
        <dbReference type="EMBL" id="AEO58206.1"/>
    </source>
</evidence>
<dbReference type="InterPro" id="IPR019775">
    <property type="entry name" value="WD40_repeat_CS"/>
</dbReference>
<dbReference type="PANTHER" id="PTHR19879">
    <property type="entry name" value="TRANSCRIPTION INITIATION FACTOR TFIID"/>
    <property type="match status" value="1"/>
</dbReference>
<dbReference type="PROSITE" id="PS50294">
    <property type="entry name" value="WD_REPEATS_REGION"/>
    <property type="match status" value="2"/>
</dbReference>
<evidence type="ECO:0000256" key="3">
    <source>
        <dbReference type="PROSITE-ProRule" id="PRU00221"/>
    </source>
</evidence>
<dbReference type="VEuPathDB" id="FungiDB:MYCTH_50538"/>
<dbReference type="RefSeq" id="XP_003663451.1">
    <property type="nucleotide sequence ID" value="XM_003663403.1"/>
</dbReference>
<dbReference type="eggNOG" id="KOG0263">
    <property type="taxonomic scope" value="Eukaryota"/>
</dbReference>
<gene>
    <name evidence="4" type="ORF">MYCTH_50538</name>
</gene>
<dbReference type="InParanoid" id="G2QCT5"/>
<dbReference type="OrthoDB" id="10263680at2759"/>
<keyword evidence="5" id="KW-1185">Reference proteome</keyword>
<feature type="repeat" description="WD" evidence="3">
    <location>
        <begin position="1"/>
        <end position="42"/>
    </location>
</feature>
<dbReference type="EMBL" id="CP003004">
    <property type="protein sequence ID" value="AEO58206.1"/>
    <property type="molecule type" value="Genomic_DNA"/>
</dbReference>
<name>G2QCT5_THET4</name>
<dbReference type="AlphaFoldDB" id="G2QCT5"/>
<dbReference type="Pfam" id="PF00400">
    <property type="entry name" value="WD40"/>
    <property type="match status" value="2"/>
</dbReference>
<dbReference type="Proteomes" id="UP000007322">
    <property type="component" value="Chromosome 3"/>
</dbReference>
<keyword evidence="2" id="KW-0677">Repeat</keyword>
<feature type="non-terminal residue" evidence="4">
    <location>
        <position position="1"/>
    </location>
</feature>
<accession>G2QCT5</accession>
<dbReference type="Gene3D" id="2.130.10.10">
    <property type="entry name" value="YVTN repeat-like/Quinoprotein amine dehydrogenase"/>
    <property type="match status" value="1"/>
</dbReference>
<dbReference type="HOGENOM" id="CLU_000288_57_30_1"/>
<dbReference type="PROSITE" id="PS00678">
    <property type="entry name" value="WD_REPEATS_1"/>
    <property type="match status" value="1"/>
</dbReference>
<protein>
    <submittedName>
        <fullName evidence="4">Uncharacterized protein</fullName>
    </submittedName>
</protein>
<feature type="repeat" description="WD" evidence="3">
    <location>
        <begin position="43"/>
        <end position="72"/>
    </location>
</feature>